<reference evidence="2" key="1">
    <citation type="submission" date="2024-07" db="EMBL/GenBank/DDBJ databases">
        <title>Two chromosome-level genome assemblies of Korean endemic species Abeliophyllum distichum and Forsythia ovata (Oleaceae).</title>
        <authorList>
            <person name="Jang H."/>
        </authorList>
    </citation>
    <scope>NUCLEOTIDE SEQUENCE [LARGE SCALE GENOMIC DNA]</scope>
</reference>
<dbReference type="Proteomes" id="UP001604336">
    <property type="component" value="Unassembled WGS sequence"/>
</dbReference>
<name>A0ABD1PCS1_9LAMI</name>
<gene>
    <name evidence="1" type="ORF">Adt_45107</name>
</gene>
<organism evidence="1 2">
    <name type="scientific">Abeliophyllum distichum</name>
    <dbReference type="NCBI Taxonomy" id="126358"/>
    <lineage>
        <taxon>Eukaryota</taxon>
        <taxon>Viridiplantae</taxon>
        <taxon>Streptophyta</taxon>
        <taxon>Embryophyta</taxon>
        <taxon>Tracheophyta</taxon>
        <taxon>Spermatophyta</taxon>
        <taxon>Magnoliopsida</taxon>
        <taxon>eudicotyledons</taxon>
        <taxon>Gunneridae</taxon>
        <taxon>Pentapetalae</taxon>
        <taxon>asterids</taxon>
        <taxon>lamiids</taxon>
        <taxon>Lamiales</taxon>
        <taxon>Oleaceae</taxon>
        <taxon>Forsythieae</taxon>
        <taxon>Abeliophyllum</taxon>
    </lineage>
</organism>
<dbReference type="AlphaFoldDB" id="A0ABD1PCS1"/>
<comment type="caution">
    <text evidence="1">The sequence shown here is derived from an EMBL/GenBank/DDBJ whole genome shotgun (WGS) entry which is preliminary data.</text>
</comment>
<evidence type="ECO:0000313" key="2">
    <source>
        <dbReference type="Proteomes" id="UP001604336"/>
    </source>
</evidence>
<keyword evidence="2" id="KW-1185">Reference proteome</keyword>
<accession>A0ABD1PCS1</accession>
<evidence type="ECO:0000313" key="1">
    <source>
        <dbReference type="EMBL" id="KAL2461687.1"/>
    </source>
</evidence>
<protein>
    <submittedName>
        <fullName evidence="1">Uncharacterized protein</fullName>
    </submittedName>
</protein>
<proteinExistence type="predicted"/>
<sequence>MIGSIVTSSCYMAFNVLQPGSGLRYYRLALIELLPNGWAYLLTEFLLWRIEVNKGDILLRIFKAIYNPRKSPIAACSGWKISFIFVQGDWKYLPNDPWPDIGVPGEYIILQSIKISGIFKAERGQIGRMFKVPEQETSFLNLIKELILHQVPSYGELRYNT</sequence>
<dbReference type="EMBL" id="JBFOLK010000014">
    <property type="protein sequence ID" value="KAL2461687.1"/>
    <property type="molecule type" value="Genomic_DNA"/>
</dbReference>